<dbReference type="GO" id="GO:0006753">
    <property type="term" value="P:nucleoside phosphate metabolic process"/>
    <property type="evidence" value="ECO:0007669"/>
    <property type="project" value="TreeGrafter"/>
</dbReference>
<dbReference type="EMBL" id="DXGK01000042">
    <property type="protein sequence ID" value="HIW70215.1"/>
    <property type="molecule type" value="Genomic_DNA"/>
</dbReference>
<comment type="caution">
    <text evidence="4">The sequence shown here is derived from an EMBL/GenBank/DDBJ whole genome shotgun (WGS) entry which is preliminary data.</text>
</comment>
<evidence type="ECO:0000313" key="5">
    <source>
        <dbReference type="Proteomes" id="UP000886878"/>
    </source>
</evidence>
<dbReference type="CDD" id="cd03424">
    <property type="entry name" value="NUDIX_ADPRase_Nudt5_UGPPase_Nudt14"/>
    <property type="match status" value="1"/>
</dbReference>
<reference evidence="4" key="2">
    <citation type="submission" date="2021-04" db="EMBL/GenBank/DDBJ databases">
        <authorList>
            <person name="Gilroy R."/>
        </authorList>
    </citation>
    <scope>NUCLEOTIDE SEQUENCE</scope>
    <source>
        <strain evidence="4">ChiHejej3B27-2180</strain>
    </source>
</reference>
<dbReference type="Pfam" id="PF00293">
    <property type="entry name" value="NUDIX"/>
    <property type="match status" value="1"/>
</dbReference>
<dbReference type="PANTHER" id="PTHR11839">
    <property type="entry name" value="UDP/ADP-SUGAR PYROPHOSPHATASE"/>
    <property type="match status" value="1"/>
</dbReference>
<dbReference type="GO" id="GO:0016787">
    <property type="term" value="F:hydrolase activity"/>
    <property type="evidence" value="ECO:0007669"/>
    <property type="project" value="UniProtKB-KW"/>
</dbReference>
<dbReference type="AlphaFoldDB" id="A0A9D1U3V0"/>
<feature type="domain" description="Nudix hydrolase" evidence="3">
    <location>
        <begin position="39"/>
        <end position="177"/>
    </location>
</feature>
<dbReference type="Proteomes" id="UP000886878">
    <property type="component" value="Unassembled WGS sequence"/>
</dbReference>
<evidence type="ECO:0000256" key="1">
    <source>
        <dbReference type="ARBA" id="ARBA00001946"/>
    </source>
</evidence>
<dbReference type="PROSITE" id="PS51462">
    <property type="entry name" value="NUDIX"/>
    <property type="match status" value="1"/>
</dbReference>
<dbReference type="GO" id="GO:0019693">
    <property type="term" value="P:ribose phosphate metabolic process"/>
    <property type="evidence" value="ECO:0007669"/>
    <property type="project" value="TreeGrafter"/>
</dbReference>
<dbReference type="PANTHER" id="PTHR11839:SF18">
    <property type="entry name" value="NUDIX HYDROLASE DOMAIN-CONTAINING PROTEIN"/>
    <property type="match status" value="1"/>
</dbReference>
<dbReference type="SUPFAM" id="SSF55811">
    <property type="entry name" value="Nudix"/>
    <property type="match status" value="1"/>
</dbReference>
<organism evidence="4 5">
    <name type="scientific">Candidatus Limosilactobacillus merdipullorum</name>
    <dbReference type="NCBI Taxonomy" id="2838653"/>
    <lineage>
        <taxon>Bacteria</taxon>
        <taxon>Bacillati</taxon>
        <taxon>Bacillota</taxon>
        <taxon>Bacilli</taxon>
        <taxon>Lactobacillales</taxon>
        <taxon>Lactobacillaceae</taxon>
        <taxon>Limosilactobacillus</taxon>
    </lineage>
</organism>
<evidence type="ECO:0000313" key="4">
    <source>
        <dbReference type="EMBL" id="HIW70215.1"/>
    </source>
</evidence>
<sequence length="182" mass="20557">MDFREVPVERKKVFDGRLIKVEVEKVKTPAGRVATREIVRHAKAVCLLVVNDKGLFAVVKQWREPIATTTMEIPAGKVDSRDHGSSLAAAKRELNEETRLQADKLTKIFGFHSSVGFSDEYLTLYLATGLSPVEKKLPQDPDEELRLRWLSLTEGLKMIEQGQITDAKTIMAIYYLKGQKND</sequence>
<evidence type="ECO:0000259" key="3">
    <source>
        <dbReference type="PROSITE" id="PS51462"/>
    </source>
</evidence>
<protein>
    <submittedName>
        <fullName evidence="4">NUDIX hydrolase</fullName>
    </submittedName>
</protein>
<name>A0A9D1U3V0_9LACO</name>
<dbReference type="InterPro" id="IPR015797">
    <property type="entry name" value="NUDIX_hydrolase-like_dom_sf"/>
</dbReference>
<accession>A0A9D1U3V0</accession>
<dbReference type="Gene3D" id="3.90.79.10">
    <property type="entry name" value="Nucleoside Triphosphate Pyrophosphohydrolase"/>
    <property type="match status" value="1"/>
</dbReference>
<proteinExistence type="predicted"/>
<comment type="cofactor">
    <cofactor evidence="1">
        <name>Mg(2+)</name>
        <dbReference type="ChEBI" id="CHEBI:18420"/>
    </cofactor>
</comment>
<keyword evidence="2 4" id="KW-0378">Hydrolase</keyword>
<gene>
    <name evidence="4" type="ORF">H9876_02370</name>
</gene>
<dbReference type="InterPro" id="IPR000086">
    <property type="entry name" value="NUDIX_hydrolase_dom"/>
</dbReference>
<evidence type="ECO:0000256" key="2">
    <source>
        <dbReference type="ARBA" id="ARBA00022801"/>
    </source>
</evidence>
<dbReference type="GO" id="GO:0005829">
    <property type="term" value="C:cytosol"/>
    <property type="evidence" value="ECO:0007669"/>
    <property type="project" value="TreeGrafter"/>
</dbReference>
<reference evidence="4" key="1">
    <citation type="journal article" date="2021" name="PeerJ">
        <title>Extensive microbial diversity within the chicken gut microbiome revealed by metagenomics and culture.</title>
        <authorList>
            <person name="Gilroy R."/>
            <person name="Ravi A."/>
            <person name="Getino M."/>
            <person name="Pursley I."/>
            <person name="Horton D.L."/>
            <person name="Alikhan N.F."/>
            <person name="Baker D."/>
            <person name="Gharbi K."/>
            <person name="Hall N."/>
            <person name="Watson M."/>
            <person name="Adriaenssens E.M."/>
            <person name="Foster-Nyarko E."/>
            <person name="Jarju S."/>
            <person name="Secka A."/>
            <person name="Antonio M."/>
            <person name="Oren A."/>
            <person name="Chaudhuri R.R."/>
            <person name="La Ragione R."/>
            <person name="Hildebrand F."/>
            <person name="Pallen M.J."/>
        </authorList>
    </citation>
    <scope>NUCLEOTIDE SEQUENCE</scope>
    <source>
        <strain evidence="4">ChiHejej3B27-2180</strain>
    </source>
</reference>